<evidence type="ECO:0000256" key="1">
    <source>
        <dbReference type="SAM" id="MobiDB-lite"/>
    </source>
</evidence>
<reference evidence="3" key="2">
    <citation type="submission" date="2019-06" db="EMBL/GenBank/DDBJ databases">
        <title>AzeR, a transcriptional regulator that responds to azelaic acid in Pseudomonas nitroreducens.</title>
        <authorList>
            <person name="Bez C."/>
            <person name="Javvadi S.G."/>
            <person name="Bertani I."/>
            <person name="Devescovi G."/>
            <person name="Studholme D.J."/>
            <person name="Geller A."/>
            <person name="Levy A."/>
            <person name="Venturi V."/>
        </authorList>
    </citation>
    <scope>NUCLEOTIDE SEQUENCE [LARGE SCALE GENOMIC DNA]</scope>
    <source>
        <strain evidence="3">DSM 9128</strain>
    </source>
</reference>
<reference evidence="2 3" key="1">
    <citation type="submission" date="2019-05" db="EMBL/GenBank/DDBJ databases">
        <authorList>
            <person name="Moore K."/>
            <person name="O'Neill P."/>
            <person name="Farbos A."/>
            <person name="Studholme D.J."/>
        </authorList>
    </citation>
    <scope>NUCLEOTIDE SEQUENCE [LARGE SCALE GENOMIC DNA]</scope>
    <source>
        <strain evidence="2 3">DSM 9128</strain>
    </source>
</reference>
<accession>A0A5R8ZWZ3</accession>
<feature type="region of interest" description="Disordered" evidence="1">
    <location>
        <begin position="56"/>
        <end position="75"/>
    </location>
</feature>
<organism evidence="2 3">
    <name type="scientific">Pseudomonas nitroreducens</name>
    <dbReference type="NCBI Taxonomy" id="46680"/>
    <lineage>
        <taxon>Bacteria</taxon>
        <taxon>Pseudomonadati</taxon>
        <taxon>Pseudomonadota</taxon>
        <taxon>Gammaproteobacteria</taxon>
        <taxon>Pseudomonadales</taxon>
        <taxon>Pseudomonadaceae</taxon>
        <taxon>Pseudomonas</taxon>
    </lineage>
</organism>
<evidence type="ECO:0000313" key="3">
    <source>
        <dbReference type="Proteomes" id="UP000307510"/>
    </source>
</evidence>
<dbReference type="EMBL" id="VASG01000008">
    <property type="protein sequence ID" value="TLP70434.1"/>
    <property type="molecule type" value="Genomic_DNA"/>
</dbReference>
<evidence type="ECO:0000313" key="2">
    <source>
        <dbReference type="EMBL" id="TLP70434.1"/>
    </source>
</evidence>
<gene>
    <name evidence="2" type="ORF">FEA48_26365</name>
</gene>
<protein>
    <submittedName>
        <fullName evidence="2">Uncharacterized protein</fullName>
    </submittedName>
</protein>
<dbReference type="Proteomes" id="UP000307510">
    <property type="component" value="Unassembled WGS sequence"/>
</dbReference>
<proteinExistence type="predicted"/>
<comment type="caution">
    <text evidence="2">The sequence shown here is derived from an EMBL/GenBank/DDBJ whole genome shotgun (WGS) entry which is preliminary data.</text>
</comment>
<dbReference type="AlphaFoldDB" id="A0A5R8ZWZ3"/>
<name>A0A5R8ZWZ3_PSENT</name>
<sequence>MVGEAAVCGCRQRVRSVSGSIQSLSITAPERFFTLSLCRPPGLGIAPLRAACGKFPSGGNGRPSDGVARVRRKQS</sequence>